<dbReference type="Gene3D" id="3.40.140.10">
    <property type="entry name" value="Cytidine Deaminase, domain 2"/>
    <property type="match status" value="1"/>
</dbReference>
<evidence type="ECO:0000259" key="3">
    <source>
        <dbReference type="PROSITE" id="PS51747"/>
    </source>
</evidence>
<dbReference type="InterPro" id="IPR015517">
    <property type="entry name" value="dCMP_deaminase-rel"/>
</dbReference>
<evidence type="ECO:0000313" key="4">
    <source>
        <dbReference type="EMBL" id="AIC16098.1"/>
    </source>
</evidence>
<dbReference type="STRING" id="926571.NVIE_018420"/>
<dbReference type="GO" id="GO:0005737">
    <property type="term" value="C:cytoplasm"/>
    <property type="evidence" value="ECO:0007669"/>
    <property type="project" value="TreeGrafter"/>
</dbReference>
<name>A0A060HKT7_9ARCH</name>
<proteinExistence type="predicted"/>
<dbReference type="PROSITE" id="PS51747">
    <property type="entry name" value="CYT_DCMP_DEAMINASES_2"/>
    <property type="match status" value="1"/>
</dbReference>
<gene>
    <name evidence="4" type="ORF">NVIE_018420</name>
</gene>
<keyword evidence="2" id="KW-0378">Hydrolase</keyword>
<dbReference type="EMBL" id="CP007536">
    <property type="protein sequence ID" value="AIC16098.1"/>
    <property type="molecule type" value="Genomic_DNA"/>
</dbReference>
<dbReference type="InterPro" id="IPR016193">
    <property type="entry name" value="Cytidine_deaminase-like"/>
</dbReference>
<dbReference type="PANTHER" id="PTHR11086:SF18">
    <property type="entry name" value="DEOXYCYTIDYLATE DEAMINASE"/>
    <property type="match status" value="1"/>
</dbReference>
<dbReference type="CDD" id="cd01286">
    <property type="entry name" value="deoxycytidylate_deaminase"/>
    <property type="match status" value="1"/>
</dbReference>
<feature type="domain" description="CMP/dCMP-type deaminase" evidence="3">
    <location>
        <begin position="39"/>
        <end position="182"/>
    </location>
</feature>
<dbReference type="GO" id="GO:0004132">
    <property type="term" value="F:dCMP deaminase activity"/>
    <property type="evidence" value="ECO:0007669"/>
    <property type="project" value="TreeGrafter"/>
</dbReference>
<protein>
    <submittedName>
        <fullName evidence="4">Putative CMP/dCMP deaminase zinc-binding</fullName>
    </submittedName>
</protein>
<dbReference type="PANTHER" id="PTHR11086">
    <property type="entry name" value="DEOXYCYTIDYLATE DEAMINASE-RELATED"/>
    <property type="match status" value="1"/>
</dbReference>
<dbReference type="Pfam" id="PF00383">
    <property type="entry name" value="dCMP_cyt_deam_1"/>
    <property type="match status" value="1"/>
</dbReference>
<keyword evidence="5" id="KW-1185">Reference proteome</keyword>
<dbReference type="AlphaFoldDB" id="A0A060HKT7"/>
<organism evidence="4 5">
    <name type="scientific">Nitrososphaera viennensis EN76</name>
    <dbReference type="NCBI Taxonomy" id="926571"/>
    <lineage>
        <taxon>Archaea</taxon>
        <taxon>Nitrososphaerota</taxon>
        <taxon>Nitrososphaeria</taxon>
        <taxon>Nitrososphaerales</taxon>
        <taxon>Nitrososphaeraceae</taxon>
        <taxon>Nitrososphaera</taxon>
    </lineage>
</organism>
<sequence length="212" mass="23112">MRRDNIKAAQKNGWQEEAQVTATAFIVILPTSSLMQRPDWDTYFMLQAEIAKLRSNCLTRHIGAVIVKENRQIATGYNGTPPGIKNCFEGGCPRCLARIRGEVKSGESLDRCLCTHAEANAIMQCAMFGNAGSTRGATLYSTFAPCIECSKMAISVGIKRIVVIADYPEDGTQLLRDAGVELVKLDPEKMGPWLTIIPQDPESSAKAVSSSK</sequence>
<accession>A0A060HKT7</accession>
<dbReference type="HOGENOM" id="CLU_047993_2_3_2"/>
<dbReference type="InterPro" id="IPR002125">
    <property type="entry name" value="CMP_dCMP_dom"/>
</dbReference>
<evidence type="ECO:0000256" key="1">
    <source>
        <dbReference type="ARBA" id="ARBA00001947"/>
    </source>
</evidence>
<dbReference type="InterPro" id="IPR035105">
    <property type="entry name" value="Deoxycytidylate_deaminase_dom"/>
</dbReference>
<evidence type="ECO:0000256" key="2">
    <source>
        <dbReference type="ARBA" id="ARBA00022801"/>
    </source>
</evidence>
<dbReference type="KEGG" id="nvn:NVIE_018420"/>
<evidence type="ECO:0000313" key="5">
    <source>
        <dbReference type="Proteomes" id="UP000027093"/>
    </source>
</evidence>
<dbReference type="SUPFAM" id="SSF53927">
    <property type="entry name" value="Cytidine deaminase-like"/>
    <property type="match status" value="1"/>
</dbReference>
<dbReference type="Proteomes" id="UP000027093">
    <property type="component" value="Chromosome"/>
</dbReference>
<reference evidence="4 5" key="1">
    <citation type="journal article" date="2014" name="Int. J. Syst. Evol. Microbiol.">
        <title>Nitrososphaera viennensis gen. nov., sp. nov., an aerobic and mesophilic, ammonia-oxidizing archaeon from soil and a member of the archaeal phylum Thaumarchaeota.</title>
        <authorList>
            <person name="Stieglmeier M."/>
            <person name="Klingl A."/>
            <person name="Alves R.J."/>
            <person name="Rittmann S.K."/>
            <person name="Melcher M."/>
            <person name="Leisch N."/>
            <person name="Schleper C."/>
        </authorList>
    </citation>
    <scope>NUCLEOTIDE SEQUENCE [LARGE SCALE GENOMIC DNA]</scope>
    <source>
        <strain evidence="4">EN76</strain>
    </source>
</reference>
<comment type="cofactor">
    <cofactor evidence="1">
        <name>Zn(2+)</name>
        <dbReference type="ChEBI" id="CHEBI:29105"/>
    </cofactor>
</comment>